<organism evidence="1 2">
    <name type="scientific">Cryptosporidium andersoni</name>
    <dbReference type="NCBI Taxonomy" id="117008"/>
    <lineage>
        <taxon>Eukaryota</taxon>
        <taxon>Sar</taxon>
        <taxon>Alveolata</taxon>
        <taxon>Apicomplexa</taxon>
        <taxon>Conoidasida</taxon>
        <taxon>Coccidia</taxon>
        <taxon>Eucoccidiorida</taxon>
        <taxon>Eimeriorina</taxon>
        <taxon>Cryptosporidiidae</taxon>
        <taxon>Cryptosporidium</taxon>
    </lineage>
</organism>
<keyword evidence="2" id="KW-1185">Reference proteome</keyword>
<evidence type="ECO:0000313" key="2">
    <source>
        <dbReference type="Proteomes" id="UP000186804"/>
    </source>
</evidence>
<name>A0A1J4MK87_9CRYT</name>
<accession>A0A1J4MK87</accession>
<dbReference type="VEuPathDB" id="CryptoDB:cand_017930"/>
<dbReference type="Proteomes" id="UP000186804">
    <property type="component" value="Unassembled WGS sequence"/>
</dbReference>
<dbReference type="GeneID" id="92365978"/>
<comment type="caution">
    <text evidence="1">The sequence shown here is derived from an EMBL/GenBank/DDBJ whole genome shotgun (WGS) entry which is preliminary data.</text>
</comment>
<dbReference type="OrthoDB" id="414243at2759"/>
<dbReference type="RefSeq" id="XP_067067237.1">
    <property type="nucleotide sequence ID" value="XM_067212027.1"/>
</dbReference>
<proteinExistence type="predicted"/>
<protein>
    <submittedName>
        <fullName evidence="1">Uncharacterized protein</fullName>
    </submittedName>
</protein>
<evidence type="ECO:0000313" key="1">
    <source>
        <dbReference type="EMBL" id="OII73867.1"/>
    </source>
</evidence>
<dbReference type="EMBL" id="LRBS01000100">
    <property type="protein sequence ID" value="OII73867.1"/>
    <property type="molecule type" value="Genomic_DNA"/>
</dbReference>
<reference evidence="1 2" key="1">
    <citation type="submission" date="2016-10" db="EMBL/GenBank/DDBJ databases">
        <title>Reductive evolution of mitochondrial metabolism and differential evolution of invasion-related proteins in Cryptosporidium.</title>
        <authorList>
            <person name="Liu S."/>
            <person name="Roellig D.M."/>
            <person name="Guo Y."/>
            <person name="Li N."/>
            <person name="Frace M.A."/>
            <person name="Tang K."/>
            <person name="Zhang L."/>
            <person name="Feng Y."/>
            <person name="Xiao L."/>
        </authorList>
    </citation>
    <scope>NUCLEOTIDE SEQUENCE [LARGE SCALE GENOMIC DNA]</scope>
    <source>
        <strain evidence="1">30847</strain>
    </source>
</reference>
<dbReference type="AlphaFoldDB" id="A0A1J4MK87"/>
<sequence length="562" mass="64261">MQQTLNYWSNSLSNFFTGIGRNLEQSDNNYTYNATSDTNYDMRFQNFNNHNHIQNNIPNNLYSIPTNSVAFNTGGFYGFNPYDFSQFSPQIPNPSTAAITALSGMKQLISVVDIGNITAHYYDIERYVGCGGSIRFFLLCKQIKHNFVNIPLDSENLYHDLESVFDGKEIKYHLPVIIHQDNNLLYELLPSLRYLSRKIGEYGIDAYRDYVVDLLGERILKWRTQISLVIFDKLVKDMLNKTDKDKTSNSEDEKNRNNKIINNMKIIMSEILGINSEDIDNSSDFYLKDYLLNRRDYYSMAESILSLYKANPFIPLKSEFFLLNNSKPVNEAFEKYNNKGAYFNTPSYSEILLFSILFDDIKLSNSQNKETGNLEMDKDNEKLNNQSHTSLFKENEIKSNKLVDDKNNITEDYSTMPHSSNVVTYKLAPPVSQVVFPNITINNMSNSNMKASQTSGIMNTNLKGITFIPEHTAYRNNTLINNQGIPSLKSNPILGSTLKSQQPVPPIYNNTTLSSNSNFRLNQESSQQTYYPIFSQTARSAINAFGSHKYDITVEAIGDEIN</sequence>
<gene>
    <name evidence="1" type="ORF">cand_017930</name>
</gene>